<feature type="signal peptide" evidence="15">
    <location>
        <begin position="1"/>
        <end position="23"/>
    </location>
</feature>
<keyword evidence="6" id="KW-0132">Cell division</keyword>
<keyword evidence="7" id="KW-0493">Microtubule</keyword>
<proteinExistence type="inferred from homology"/>
<sequence length="237" mass="27155">MGKVVFSFRFWLFCFMQFQKAESDLDYIEHKLEFELVKILPQNVSSKNNPVKLLEIAKVIKSRYRDLSAEADQIAAEQRESMDFIRSQLATTLQVLHKLQEQSDLKFPPLTEEEQAAIQNILKFEVSVDAGPSESSEDACAESTKPIAADEGPEFEPISGKMFKSVPQDVRLTVKLPDLNTFYRQLFDHFKKNKDCTPLSVLKMNKLNMKVTEAKIKTLKTLEVIQLDKKGHVRLSL</sequence>
<dbReference type="AlphaFoldDB" id="A0A4W3JRQ3"/>
<dbReference type="GeneTree" id="ENSGT00390000009588"/>
<organism evidence="17 18">
    <name type="scientific">Callorhinchus milii</name>
    <name type="common">Ghost shark</name>
    <dbReference type="NCBI Taxonomy" id="7868"/>
    <lineage>
        <taxon>Eukaryota</taxon>
        <taxon>Metazoa</taxon>
        <taxon>Chordata</taxon>
        <taxon>Craniata</taxon>
        <taxon>Vertebrata</taxon>
        <taxon>Chondrichthyes</taxon>
        <taxon>Holocephali</taxon>
        <taxon>Chimaeriformes</taxon>
        <taxon>Callorhinchidae</taxon>
        <taxon>Callorhinchus</taxon>
    </lineage>
</organism>
<dbReference type="GO" id="GO:0005876">
    <property type="term" value="C:spindle microtubule"/>
    <property type="evidence" value="ECO:0007669"/>
    <property type="project" value="InterPro"/>
</dbReference>
<dbReference type="Pfam" id="PF16740">
    <property type="entry name" value="SKA2"/>
    <property type="match status" value="1"/>
</dbReference>
<dbReference type="InterPro" id="IPR026762">
    <property type="entry name" value="Ska2"/>
</dbReference>
<evidence type="ECO:0000256" key="1">
    <source>
        <dbReference type="ARBA" id="ARBA00004186"/>
    </source>
</evidence>
<keyword evidence="15" id="KW-0732">Signal</keyword>
<dbReference type="GO" id="GO:0007059">
    <property type="term" value="P:chromosome segregation"/>
    <property type="evidence" value="ECO:0007669"/>
    <property type="project" value="InterPro"/>
</dbReference>
<comment type="similarity">
    <text evidence="3">Belongs to the SKA2 family.</text>
</comment>
<reference evidence="18" key="2">
    <citation type="journal article" date="2007" name="PLoS Biol.">
        <title>Survey sequencing and comparative analysis of the elephant shark (Callorhinchus milii) genome.</title>
        <authorList>
            <person name="Venkatesh B."/>
            <person name="Kirkness E.F."/>
            <person name="Loh Y.H."/>
            <person name="Halpern A.L."/>
            <person name="Lee A.P."/>
            <person name="Johnson J."/>
            <person name="Dandona N."/>
            <person name="Viswanathan L.D."/>
            <person name="Tay A."/>
            <person name="Venter J.C."/>
            <person name="Strausberg R.L."/>
            <person name="Brenner S."/>
        </authorList>
    </citation>
    <scope>NUCLEOTIDE SEQUENCE [LARGE SCALE GENOMIC DNA]</scope>
</reference>
<feature type="domain" description="Ska2 N-terminal" evidence="16">
    <location>
        <begin position="17"/>
        <end position="120"/>
    </location>
</feature>
<evidence type="ECO:0000256" key="12">
    <source>
        <dbReference type="ARBA" id="ARBA00023328"/>
    </source>
</evidence>
<dbReference type="InParanoid" id="A0A4W3JRQ3"/>
<dbReference type="Proteomes" id="UP000314986">
    <property type="component" value="Unassembled WGS sequence"/>
</dbReference>
<dbReference type="PANTHER" id="PTHR32017:SF3">
    <property type="entry name" value="SPINDLE AND KINETOCHORE-ASSOCIATED PROTEIN 2"/>
    <property type="match status" value="1"/>
</dbReference>
<evidence type="ECO:0000256" key="6">
    <source>
        <dbReference type="ARBA" id="ARBA00022618"/>
    </source>
</evidence>
<dbReference type="GO" id="GO:0000278">
    <property type="term" value="P:mitotic cell cycle"/>
    <property type="evidence" value="ECO:0007669"/>
    <property type="project" value="TreeGrafter"/>
</dbReference>
<reference evidence="17" key="4">
    <citation type="submission" date="2025-08" db="UniProtKB">
        <authorList>
            <consortium name="Ensembl"/>
        </authorList>
    </citation>
    <scope>IDENTIFICATION</scope>
</reference>
<protein>
    <recommendedName>
        <fullName evidence="13">Protein FAM33A</fullName>
    </recommendedName>
</protein>
<reference evidence="18" key="3">
    <citation type="journal article" date="2014" name="Nature">
        <title>Elephant shark genome provides unique insights into gnathostome evolution.</title>
        <authorList>
            <consortium name="International Elephant Shark Genome Sequencing Consortium"/>
            <person name="Venkatesh B."/>
            <person name="Lee A.P."/>
            <person name="Ravi V."/>
            <person name="Maurya A.K."/>
            <person name="Lian M.M."/>
            <person name="Swann J.B."/>
            <person name="Ohta Y."/>
            <person name="Flajnik M.F."/>
            <person name="Sutoh Y."/>
            <person name="Kasahara M."/>
            <person name="Hoon S."/>
            <person name="Gangu V."/>
            <person name="Roy S.W."/>
            <person name="Irimia M."/>
            <person name="Korzh V."/>
            <person name="Kondrychyn I."/>
            <person name="Lim Z.W."/>
            <person name="Tay B.H."/>
            <person name="Tohari S."/>
            <person name="Kong K.W."/>
            <person name="Ho S."/>
            <person name="Lorente-Galdos B."/>
            <person name="Quilez J."/>
            <person name="Marques-Bonet T."/>
            <person name="Raney B.J."/>
            <person name="Ingham P.W."/>
            <person name="Tay A."/>
            <person name="Hillier L.W."/>
            <person name="Minx P."/>
            <person name="Boehm T."/>
            <person name="Wilson R.K."/>
            <person name="Brenner S."/>
            <person name="Warren W.C."/>
        </authorList>
    </citation>
    <scope>NUCLEOTIDE SEQUENCE [LARGE SCALE GENOMIC DNA]</scope>
</reference>
<dbReference type="STRING" id="7868.ENSCMIP00000046174"/>
<evidence type="ECO:0000256" key="9">
    <source>
        <dbReference type="ARBA" id="ARBA00022838"/>
    </source>
</evidence>
<evidence type="ECO:0000256" key="11">
    <source>
        <dbReference type="ARBA" id="ARBA00023306"/>
    </source>
</evidence>
<evidence type="ECO:0000256" key="3">
    <source>
        <dbReference type="ARBA" id="ARBA00010684"/>
    </source>
</evidence>
<keyword evidence="11" id="KW-0131">Cell cycle</keyword>
<evidence type="ECO:0000313" key="17">
    <source>
        <dbReference type="Ensembl" id="ENSCMIP00000046174.1"/>
    </source>
</evidence>
<reference evidence="18" key="1">
    <citation type="journal article" date="2006" name="Science">
        <title>Ancient noncoding elements conserved in the human genome.</title>
        <authorList>
            <person name="Venkatesh B."/>
            <person name="Kirkness E.F."/>
            <person name="Loh Y.H."/>
            <person name="Halpern A.L."/>
            <person name="Lee A.P."/>
            <person name="Johnson J."/>
            <person name="Dandona N."/>
            <person name="Viswanathan L.D."/>
            <person name="Tay A."/>
            <person name="Venter J.C."/>
            <person name="Strausberg R.L."/>
            <person name="Brenner S."/>
        </authorList>
    </citation>
    <scope>NUCLEOTIDE SEQUENCE [LARGE SCALE GENOMIC DNA]</scope>
</reference>
<keyword evidence="18" id="KW-1185">Reference proteome</keyword>
<evidence type="ECO:0000259" key="16">
    <source>
        <dbReference type="Pfam" id="PF16740"/>
    </source>
</evidence>
<evidence type="ECO:0000313" key="18">
    <source>
        <dbReference type="Proteomes" id="UP000314986"/>
    </source>
</evidence>
<dbReference type="Ensembl" id="ENSCMIT00000046830.1">
    <property type="protein sequence ID" value="ENSCMIP00000046174.1"/>
    <property type="gene ID" value="ENSCMIG00000019006.1"/>
</dbReference>
<evidence type="ECO:0000256" key="7">
    <source>
        <dbReference type="ARBA" id="ARBA00022701"/>
    </source>
</evidence>
<feature type="chain" id="PRO_5021252048" description="Protein FAM33A" evidence="15">
    <location>
        <begin position="24"/>
        <end position="237"/>
    </location>
</feature>
<evidence type="ECO:0000256" key="4">
    <source>
        <dbReference type="ARBA" id="ARBA00022454"/>
    </source>
</evidence>
<evidence type="ECO:0000256" key="5">
    <source>
        <dbReference type="ARBA" id="ARBA00022490"/>
    </source>
</evidence>
<dbReference type="OMA" id="AMFQKAD"/>
<keyword evidence="12" id="KW-0137">Centromere</keyword>
<evidence type="ECO:0000256" key="10">
    <source>
        <dbReference type="ARBA" id="ARBA00023212"/>
    </source>
</evidence>
<accession>A0A4W3JRQ3</accession>
<keyword evidence="9" id="KW-0995">Kinetochore</keyword>
<dbReference type="GO" id="GO:0051301">
    <property type="term" value="P:cell division"/>
    <property type="evidence" value="ECO:0007669"/>
    <property type="project" value="UniProtKB-KW"/>
</dbReference>
<keyword evidence="4" id="KW-0158">Chromosome</keyword>
<dbReference type="Gene3D" id="6.10.250.1380">
    <property type="match status" value="1"/>
</dbReference>
<keyword evidence="10" id="KW-0206">Cytoskeleton</keyword>
<dbReference type="GO" id="GO:0008017">
    <property type="term" value="F:microtubule binding"/>
    <property type="evidence" value="ECO:0007669"/>
    <property type="project" value="InterPro"/>
</dbReference>
<feature type="region of interest" description="Disordered" evidence="14">
    <location>
        <begin position="132"/>
        <end position="152"/>
    </location>
</feature>
<dbReference type="PANTHER" id="PTHR32017">
    <property type="entry name" value="SPINDLE AND KINETOCHORE-ASSOCIATED PROTEIN 2"/>
    <property type="match status" value="1"/>
</dbReference>
<evidence type="ECO:0000256" key="13">
    <source>
        <dbReference type="ARBA" id="ARBA00029651"/>
    </source>
</evidence>
<dbReference type="InterPro" id="IPR042091">
    <property type="entry name" value="Ska2_N"/>
</dbReference>
<gene>
    <name evidence="17" type="primary">ska2</name>
</gene>
<evidence type="ECO:0000256" key="2">
    <source>
        <dbReference type="ARBA" id="ARBA00004629"/>
    </source>
</evidence>
<dbReference type="Pfam" id="PF11362">
    <property type="entry name" value="DUF3161"/>
    <property type="match status" value="1"/>
</dbReference>
<name>A0A4W3JRQ3_CALMI</name>
<comment type="subcellular location">
    <subcellularLocation>
        <location evidence="2">Chromosome</location>
        <location evidence="2">Centromere</location>
        <location evidence="2">Kinetochore</location>
    </subcellularLocation>
    <subcellularLocation>
        <location evidence="1">Cytoplasm</location>
        <location evidence="1">Cytoskeleton</location>
        <location evidence="1">Spindle</location>
    </subcellularLocation>
</comment>
<dbReference type="GO" id="GO:0000940">
    <property type="term" value="C:outer kinetochore"/>
    <property type="evidence" value="ECO:0007669"/>
    <property type="project" value="InterPro"/>
</dbReference>
<keyword evidence="5" id="KW-0963">Cytoplasm</keyword>
<evidence type="ECO:0000256" key="14">
    <source>
        <dbReference type="SAM" id="MobiDB-lite"/>
    </source>
</evidence>
<evidence type="ECO:0000256" key="8">
    <source>
        <dbReference type="ARBA" id="ARBA00022776"/>
    </source>
</evidence>
<keyword evidence="8" id="KW-0498">Mitosis</keyword>
<evidence type="ECO:0000256" key="15">
    <source>
        <dbReference type="SAM" id="SignalP"/>
    </source>
</evidence>
<reference evidence="17" key="5">
    <citation type="submission" date="2025-09" db="UniProtKB">
        <authorList>
            <consortium name="Ensembl"/>
        </authorList>
    </citation>
    <scope>IDENTIFICATION</scope>
</reference>